<dbReference type="SUPFAM" id="SSF159774">
    <property type="entry name" value="YerB-like"/>
    <property type="match status" value="1"/>
</dbReference>
<evidence type="ECO:0000256" key="1">
    <source>
        <dbReference type="SAM" id="MobiDB-lite"/>
    </source>
</evidence>
<evidence type="ECO:0000259" key="3">
    <source>
        <dbReference type="Pfam" id="PF11258"/>
    </source>
</evidence>
<feature type="region of interest" description="Disordered" evidence="1">
    <location>
        <begin position="34"/>
        <end position="57"/>
    </location>
</feature>
<dbReference type="Proteomes" id="UP001233673">
    <property type="component" value="Unassembled WGS sequence"/>
</dbReference>
<name>A0ABT9IFW4_9ACTN</name>
<keyword evidence="2" id="KW-0732">Signal</keyword>
<dbReference type="InterPro" id="IPR023158">
    <property type="entry name" value="YerB-like_sf"/>
</dbReference>
<feature type="compositionally biased region" description="Pro residues" evidence="1">
    <location>
        <begin position="44"/>
        <end position="57"/>
    </location>
</feature>
<feature type="domain" description="DUF3048" evidence="4">
    <location>
        <begin position="231"/>
        <end position="344"/>
    </location>
</feature>
<feature type="signal peptide" evidence="2">
    <location>
        <begin position="1"/>
        <end position="30"/>
    </location>
</feature>
<dbReference type="EMBL" id="JASNFN010000024">
    <property type="protein sequence ID" value="MDP5184456.1"/>
    <property type="molecule type" value="Genomic_DNA"/>
</dbReference>
<dbReference type="Pfam" id="PF17479">
    <property type="entry name" value="DUF3048_C"/>
    <property type="match status" value="1"/>
</dbReference>
<protein>
    <submittedName>
        <fullName evidence="5">DUF3048 domain-containing protein</fullName>
    </submittedName>
</protein>
<dbReference type="InterPro" id="IPR021416">
    <property type="entry name" value="DUF3048_N"/>
</dbReference>
<feature type="chain" id="PRO_5046431330" evidence="2">
    <location>
        <begin position="31"/>
        <end position="357"/>
    </location>
</feature>
<evidence type="ECO:0000256" key="2">
    <source>
        <dbReference type="SAM" id="SignalP"/>
    </source>
</evidence>
<evidence type="ECO:0000313" key="5">
    <source>
        <dbReference type="EMBL" id="MDP5184456.1"/>
    </source>
</evidence>
<reference evidence="6" key="1">
    <citation type="submission" date="2023-05" db="EMBL/GenBank/DDBJ databases">
        <title>Draft genome of Pseudofrankia sp. BMG5.37.</title>
        <authorList>
            <person name="Gtari M."/>
            <person name="Ghodhbane F."/>
            <person name="Sbissi I."/>
        </authorList>
    </citation>
    <scope>NUCLEOTIDE SEQUENCE [LARGE SCALE GENOMIC DNA]</scope>
    <source>
        <strain evidence="6">BMG 814</strain>
    </source>
</reference>
<evidence type="ECO:0000313" key="6">
    <source>
        <dbReference type="Proteomes" id="UP001233673"/>
    </source>
</evidence>
<dbReference type="Pfam" id="PF11258">
    <property type="entry name" value="DUF3048"/>
    <property type="match status" value="1"/>
</dbReference>
<proteinExistence type="predicted"/>
<keyword evidence="6" id="KW-1185">Reference proteome</keyword>
<dbReference type="PROSITE" id="PS51257">
    <property type="entry name" value="PROKAR_LIPOPROTEIN"/>
    <property type="match status" value="1"/>
</dbReference>
<evidence type="ECO:0000259" key="4">
    <source>
        <dbReference type="Pfam" id="PF17479"/>
    </source>
</evidence>
<dbReference type="RefSeq" id="WP_306001020.1">
    <property type="nucleotide sequence ID" value="NZ_JASNFN010000024.1"/>
</dbReference>
<feature type="compositionally biased region" description="Low complexity" evidence="1">
    <location>
        <begin position="34"/>
        <end position="43"/>
    </location>
</feature>
<dbReference type="InterPro" id="IPR035328">
    <property type="entry name" value="DUF3048_C"/>
</dbReference>
<dbReference type="Gene3D" id="3.50.90.10">
    <property type="entry name" value="YerB-like"/>
    <property type="match status" value="1"/>
</dbReference>
<gene>
    <name evidence="5" type="ORF">QOZ88_17610</name>
</gene>
<feature type="domain" description="DUF3048" evidence="3">
    <location>
        <begin position="61"/>
        <end position="199"/>
    </location>
</feature>
<organism evidence="5 6">
    <name type="scientific">Blastococcus carthaginiensis</name>
    <dbReference type="NCBI Taxonomy" id="3050034"/>
    <lineage>
        <taxon>Bacteria</taxon>
        <taxon>Bacillati</taxon>
        <taxon>Actinomycetota</taxon>
        <taxon>Actinomycetes</taxon>
        <taxon>Geodermatophilales</taxon>
        <taxon>Geodermatophilaceae</taxon>
        <taxon>Blastococcus</taxon>
    </lineage>
</organism>
<comment type="caution">
    <text evidence="5">The sequence shown here is derived from an EMBL/GenBank/DDBJ whole genome shotgun (WGS) entry which is preliminary data.</text>
</comment>
<accession>A0ABT9IFW4</accession>
<sequence length="357" mass="36147">MPPTAFRAPRRRGRRLAAVLLASVALTACAGPAAPAAAPTTTTPAPPPPPPPPPPPVLWPLTGVDSAGAYAERPALAVKIENSVDARPQTGLNAADMVWEQVVEGGIPRYVAVYHSTVPAEIGPVRSVRPMDPAIAAPLRGVFAFSGGQRPYVDAIAAAGLQVVSRDSGAGGFHRLAGRSAPHDVYADPHALLAQADPAHLAAPPGQFLLAADGAQAGAVLAGAPTGVVDLKLSGISRPSWTWSPPDGRWVRTEAGTPAVEADGTPLRATNVVVLRVEVVNTSATDPAGNPVPETVMVGGGEALVATGGKTLAATWAKGSPADPVALTGPDGNPVLLAPGTTWVELVPVRTGAVTLR</sequence>